<evidence type="ECO:0000256" key="1">
    <source>
        <dbReference type="ARBA" id="ARBA00023239"/>
    </source>
</evidence>
<feature type="domain" description="Quinate/shikimate 5-dehydrogenase/glutamyl-tRNA reductase" evidence="3">
    <location>
        <begin position="458"/>
        <end position="530"/>
    </location>
</feature>
<dbReference type="Gene3D" id="3.40.50.10860">
    <property type="entry name" value="Leucine Dehydrogenase, chain A, domain 1"/>
    <property type="match status" value="1"/>
</dbReference>
<dbReference type="Gene3D" id="3.20.20.70">
    <property type="entry name" value="Aldolase class I"/>
    <property type="match status" value="1"/>
</dbReference>
<feature type="domain" description="Shikimate dehydrogenase substrate binding N-terminal" evidence="4">
    <location>
        <begin position="322"/>
        <end position="403"/>
    </location>
</feature>
<dbReference type="GO" id="GO:0009423">
    <property type="term" value="P:chorismate biosynthetic process"/>
    <property type="evidence" value="ECO:0007669"/>
    <property type="project" value="TreeGrafter"/>
</dbReference>
<dbReference type="Gene3D" id="3.40.50.720">
    <property type="entry name" value="NAD(P)-binding Rossmann-like Domain"/>
    <property type="match status" value="1"/>
</dbReference>
<dbReference type="InterPro" id="IPR036291">
    <property type="entry name" value="NAD(P)-bd_dom_sf"/>
</dbReference>
<dbReference type="InterPro" id="IPR013785">
    <property type="entry name" value="Aldolase_TIM"/>
</dbReference>
<dbReference type="InterPro" id="IPR001381">
    <property type="entry name" value="DHquinase_I"/>
</dbReference>
<evidence type="ECO:0000259" key="3">
    <source>
        <dbReference type="Pfam" id="PF01488"/>
    </source>
</evidence>
<dbReference type="PANTHER" id="PTHR21089">
    <property type="entry name" value="SHIKIMATE DEHYDROGENASE"/>
    <property type="match status" value="1"/>
</dbReference>
<organism evidence="6 7">
    <name type="scientific">Pleodorina starrii</name>
    <dbReference type="NCBI Taxonomy" id="330485"/>
    <lineage>
        <taxon>Eukaryota</taxon>
        <taxon>Viridiplantae</taxon>
        <taxon>Chlorophyta</taxon>
        <taxon>core chlorophytes</taxon>
        <taxon>Chlorophyceae</taxon>
        <taxon>CS clade</taxon>
        <taxon>Chlamydomonadales</taxon>
        <taxon>Volvocaceae</taxon>
        <taxon>Pleodorina</taxon>
    </lineage>
</organism>
<dbReference type="HAMAP" id="MF_00214">
    <property type="entry name" value="AroD"/>
    <property type="match status" value="1"/>
</dbReference>
<dbReference type="GO" id="GO:0003855">
    <property type="term" value="F:3-dehydroquinate dehydratase activity"/>
    <property type="evidence" value="ECO:0007669"/>
    <property type="project" value="InterPro"/>
</dbReference>
<dbReference type="SUPFAM" id="SSF51569">
    <property type="entry name" value="Aldolase"/>
    <property type="match status" value="1"/>
</dbReference>
<dbReference type="SUPFAM" id="SSF51735">
    <property type="entry name" value="NAD(P)-binding Rossmann-fold domains"/>
    <property type="match status" value="1"/>
</dbReference>
<dbReference type="FunFam" id="3.20.20.70:FF:000047">
    <property type="entry name" value="3-dehydroquinate dehydratase"/>
    <property type="match status" value="1"/>
</dbReference>
<gene>
    <name evidence="6" type="primary">PLEST000693</name>
    <name evidence="6" type="ORF">PLESTB_000018200</name>
</gene>
<evidence type="ECO:0000256" key="2">
    <source>
        <dbReference type="ARBA" id="ARBA00023270"/>
    </source>
</evidence>
<dbReference type="CDD" id="cd01065">
    <property type="entry name" value="NAD_bind_Shikimate_DH"/>
    <property type="match status" value="1"/>
</dbReference>
<dbReference type="EMBL" id="BRXU01000001">
    <property type="protein sequence ID" value="GLC47716.1"/>
    <property type="molecule type" value="Genomic_DNA"/>
</dbReference>
<protein>
    <recommendedName>
        <fullName evidence="8">Shikimate dehydrogenase (NADP(+))</fullName>
    </recommendedName>
</protein>
<dbReference type="InterPro" id="IPR041121">
    <property type="entry name" value="SDH_C"/>
</dbReference>
<evidence type="ECO:0000313" key="6">
    <source>
        <dbReference type="EMBL" id="GLC47716.1"/>
    </source>
</evidence>
<dbReference type="InterPro" id="IPR006151">
    <property type="entry name" value="Shikm_DH/Glu-tRNA_Rdtase"/>
</dbReference>
<keyword evidence="2" id="KW-0704">Schiff base</keyword>
<feature type="domain" description="SDH C-terminal" evidence="5">
    <location>
        <begin position="579"/>
        <end position="610"/>
    </location>
</feature>
<evidence type="ECO:0000259" key="5">
    <source>
        <dbReference type="Pfam" id="PF18317"/>
    </source>
</evidence>
<dbReference type="PANTHER" id="PTHR21089:SF1">
    <property type="entry name" value="BIFUNCTIONAL 3-DEHYDROQUINATE DEHYDRATASE_SHIKIMATE DEHYDROGENASE, CHLOROPLASTIC"/>
    <property type="match status" value="1"/>
</dbReference>
<keyword evidence="7" id="KW-1185">Reference proteome</keyword>
<dbReference type="CDD" id="cd00502">
    <property type="entry name" value="DHQase_I"/>
    <property type="match status" value="1"/>
</dbReference>
<dbReference type="NCBIfam" id="TIGR01093">
    <property type="entry name" value="aroD"/>
    <property type="match status" value="1"/>
</dbReference>
<accession>A0A9W6EX75</accession>
<dbReference type="AlphaFoldDB" id="A0A9W6EX75"/>
<proteinExistence type="inferred from homology"/>
<dbReference type="Pfam" id="PF01488">
    <property type="entry name" value="Shikimate_DH"/>
    <property type="match status" value="1"/>
</dbReference>
<dbReference type="SUPFAM" id="SSF53223">
    <property type="entry name" value="Aminoacid dehydrogenase-like, N-terminal domain"/>
    <property type="match status" value="1"/>
</dbReference>
<dbReference type="Pfam" id="PF18317">
    <property type="entry name" value="SDH_C"/>
    <property type="match status" value="1"/>
</dbReference>
<sequence length="629" mass="66247">MAQIGMRSAGRCPQRCHKAFGPCPTPLRTLHRPTQLDRCAANSNTQSDNKQIHLASGSRVTHRVAETMLRASPATAEQAPPAVEASTPSYICTSVTATTVDAFLAEIQEAAASGVDIIELRLDFLTDFDPEQHLQQILAACPLPYIVTYRPVWEGGKYDGPEPERLAVLKMSALLGAPYVDVEFKASPYFFADQHEVPLSTKIILSYHDFQQTPEPAVLDRLAAAMRSAGADIVKLAAMANDITDAARMLDLLKKKDGPMIALSMGEKGQIVRLLAAKYGGYLTFAAMSPERASAPGQPDIGKLAGLYGYRRQGPETKVYGIIGNPVSHSKSPLIHNTAFQHIGHDGVYVPLLVDDLARFLEAFRDYPDFAGFSVTIPHKEAALRLASEVDPVARQIGAVNTLVRQSDGSYKGYNTDWLAAISAIERGVAGVPGGAAAAAAAAAEAGAGAAGGGESPLQGKTVVVIGAGGAGRALAFGAATKGARVVIANRSRDRADQLAAALGGSATSCSWEDLVSGRVEGDVLANSTSLGMTPNVEESPVPADVAAKFKVVFDAVYNPLWTRLLRDARDGGATPVDGLQMFVGQALEQFRFFTDGSEPPAELMERTVLDSMGAALKAAPPAAAAGGK</sequence>
<comment type="caution">
    <text evidence="6">The sequence shown here is derived from an EMBL/GenBank/DDBJ whole genome shotgun (WGS) entry which is preliminary data.</text>
</comment>
<dbReference type="Pfam" id="PF08501">
    <property type="entry name" value="Shikimate_dh_N"/>
    <property type="match status" value="1"/>
</dbReference>
<evidence type="ECO:0008006" key="8">
    <source>
        <dbReference type="Google" id="ProtNLM"/>
    </source>
</evidence>
<dbReference type="InterPro" id="IPR013708">
    <property type="entry name" value="Shikimate_DH-bd_N"/>
</dbReference>
<dbReference type="Pfam" id="PF01487">
    <property type="entry name" value="DHquinase_I"/>
    <property type="match status" value="1"/>
</dbReference>
<evidence type="ECO:0000313" key="7">
    <source>
        <dbReference type="Proteomes" id="UP001165080"/>
    </source>
</evidence>
<keyword evidence="1" id="KW-0456">Lyase</keyword>
<dbReference type="InterPro" id="IPR046346">
    <property type="entry name" value="Aminoacid_DH-like_N_sf"/>
</dbReference>
<dbReference type="InterPro" id="IPR022893">
    <property type="entry name" value="Shikimate_DH_fam"/>
</dbReference>
<name>A0A9W6EX75_9CHLO</name>
<dbReference type="GO" id="GO:0004764">
    <property type="term" value="F:shikimate 3-dehydrogenase (NADP+) activity"/>
    <property type="evidence" value="ECO:0007669"/>
    <property type="project" value="InterPro"/>
</dbReference>
<dbReference type="Proteomes" id="UP001165080">
    <property type="component" value="Unassembled WGS sequence"/>
</dbReference>
<reference evidence="6 7" key="1">
    <citation type="journal article" date="2023" name="Commun. Biol.">
        <title>Reorganization of the ancestral sex-determining regions during the evolution of trioecy in Pleodorina starrii.</title>
        <authorList>
            <person name="Takahashi K."/>
            <person name="Suzuki S."/>
            <person name="Kawai-Toyooka H."/>
            <person name="Yamamoto K."/>
            <person name="Hamaji T."/>
            <person name="Ootsuki R."/>
            <person name="Yamaguchi H."/>
            <person name="Kawachi M."/>
            <person name="Higashiyama T."/>
            <person name="Nozaki H."/>
        </authorList>
    </citation>
    <scope>NUCLEOTIDE SEQUENCE [LARGE SCALE GENOMIC DNA]</scope>
    <source>
        <strain evidence="6 7">NIES-4479</strain>
    </source>
</reference>
<dbReference type="GO" id="GO:0019632">
    <property type="term" value="P:shikimate metabolic process"/>
    <property type="evidence" value="ECO:0007669"/>
    <property type="project" value="TreeGrafter"/>
</dbReference>
<evidence type="ECO:0000259" key="4">
    <source>
        <dbReference type="Pfam" id="PF08501"/>
    </source>
</evidence>
<dbReference type="HAMAP" id="MF_00222">
    <property type="entry name" value="Shikimate_DH_AroE"/>
    <property type="match status" value="1"/>
</dbReference>